<comment type="caution">
    <text evidence="2">The sequence shown here is derived from an EMBL/GenBank/DDBJ whole genome shotgun (WGS) entry which is preliminary data.</text>
</comment>
<dbReference type="InterPro" id="IPR009613">
    <property type="entry name" value="LMF"/>
</dbReference>
<dbReference type="EMBL" id="BARU01014540">
    <property type="protein sequence ID" value="GAH33942.1"/>
    <property type="molecule type" value="Genomic_DNA"/>
</dbReference>
<sequence length="149" mass="16454">VREEPVRGRVASEPARDRGDWRAIFRVMAAEAQRDAEVDAFRKRSRLLSWWNDGSTYVLVRTVILRLLGLVYFVAFVSAILQAPGLIGEHGLLPARNWLGDVARVSGSRVEAFFRLPSLFWIDSSDTTLVVVCAIGALLALAVMAGVTN</sequence>
<accession>X1EMY0</accession>
<dbReference type="AlphaFoldDB" id="X1EMY0"/>
<gene>
    <name evidence="2" type="ORF">S03H2_25597</name>
</gene>
<dbReference type="GO" id="GO:0005789">
    <property type="term" value="C:endoplasmic reticulum membrane"/>
    <property type="evidence" value="ECO:0007669"/>
    <property type="project" value="TreeGrafter"/>
</dbReference>
<evidence type="ECO:0000313" key="2">
    <source>
        <dbReference type="EMBL" id="GAH33942.1"/>
    </source>
</evidence>
<dbReference type="GO" id="GO:0051604">
    <property type="term" value="P:protein maturation"/>
    <property type="evidence" value="ECO:0007669"/>
    <property type="project" value="InterPro"/>
</dbReference>
<feature type="transmembrane region" description="Helical" evidence="1">
    <location>
        <begin position="63"/>
        <end position="83"/>
    </location>
</feature>
<feature type="transmembrane region" description="Helical" evidence="1">
    <location>
        <begin position="127"/>
        <end position="147"/>
    </location>
</feature>
<evidence type="ECO:0000256" key="1">
    <source>
        <dbReference type="SAM" id="Phobius"/>
    </source>
</evidence>
<proteinExistence type="predicted"/>
<dbReference type="PANTHER" id="PTHR14463:SF10">
    <property type="entry name" value="LIPASE MATURATION FACTOR 1"/>
    <property type="match status" value="1"/>
</dbReference>
<feature type="non-terminal residue" evidence="2">
    <location>
        <position position="149"/>
    </location>
</feature>
<name>X1EMY0_9ZZZZ</name>
<organism evidence="2">
    <name type="scientific">marine sediment metagenome</name>
    <dbReference type="NCBI Taxonomy" id="412755"/>
    <lineage>
        <taxon>unclassified sequences</taxon>
        <taxon>metagenomes</taxon>
        <taxon>ecological metagenomes</taxon>
    </lineage>
</organism>
<protein>
    <submittedName>
        <fullName evidence="2">Uncharacterized protein</fullName>
    </submittedName>
</protein>
<feature type="non-terminal residue" evidence="2">
    <location>
        <position position="1"/>
    </location>
</feature>
<reference evidence="2" key="1">
    <citation type="journal article" date="2014" name="Front. Microbiol.">
        <title>High frequency of phylogenetically diverse reductive dehalogenase-homologous genes in deep subseafloor sedimentary metagenomes.</title>
        <authorList>
            <person name="Kawai M."/>
            <person name="Futagami T."/>
            <person name="Toyoda A."/>
            <person name="Takaki Y."/>
            <person name="Nishi S."/>
            <person name="Hori S."/>
            <person name="Arai W."/>
            <person name="Tsubouchi T."/>
            <person name="Morono Y."/>
            <person name="Uchiyama I."/>
            <person name="Ito T."/>
            <person name="Fujiyama A."/>
            <person name="Inagaki F."/>
            <person name="Takami H."/>
        </authorList>
    </citation>
    <scope>NUCLEOTIDE SEQUENCE</scope>
    <source>
        <strain evidence="2">Expedition CK06-06</strain>
    </source>
</reference>
<keyword evidence="1" id="KW-0812">Transmembrane</keyword>
<keyword evidence="1" id="KW-1133">Transmembrane helix</keyword>
<keyword evidence="1" id="KW-0472">Membrane</keyword>
<dbReference type="PANTHER" id="PTHR14463">
    <property type="entry name" value="LIPASE MATURATION FACTOR"/>
    <property type="match status" value="1"/>
</dbReference>